<dbReference type="SUPFAM" id="SSF55874">
    <property type="entry name" value="ATPase domain of HSP90 chaperone/DNA topoisomerase II/histidine kinase"/>
    <property type="match status" value="1"/>
</dbReference>
<dbReference type="PANTHER" id="PTHR34220">
    <property type="entry name" value="SENSOR HISTIDINE KINASE YPDA"/>
    <property type="match status" value="1"/>
</dbReference>
<proteinExistence type="predicted"/>
<keyword evidence="1" id="KW-0472">Membrane</keyword>
<organism evidence="4 5">
    <name type="scientific">Ruminiclostridium sufflavum DSM 19573</name>
    <dbReference type="NCBI Taxonomy" id="1121337"/>
    <lineage>
        <taxon>Bacteria</taxon>
        <taxon>Bacillati</taxon>
        <taxon>Bacillota</taxon>
        <taxon>Clostridia</taxon>
        <taxon>Eubacteriales</taxon>
        <taxon>Oscillospiraceae</taxon>
        <taxon>Ruminiclostridium</taxon>
    </lineage>
</organism>
<dbReference type="InterPro" id="IPR050640">
    <property type="entry name" value="Bact_2-comp_sensor_kinase"/>
</dbReference>
<dbReference type="Pfam" id="PF06580">
    <property type="entry name" value="His_kinase"/>
    <property type="match status" value="1"/>
</dbReference>
<keyword evidence="4" id="KW-0418">Kinase</keyword>
<feature type="domain" description="Histidine kinase/HSP90-like ATPase" evidence="2">
    <location>
        <begin position="500"/>
        <end position="600"/>
    </location>
</feature>
<dbReference type="InterPro" id="IPR003594">
    <property type="entry name" value="HATPase_dom"/>
</dbReference>
<evidence type="ECO:0000313" key="5">
    <source>
        <dbReference type="Proteomes" id="UP000248132"/>
    </source>
</evidence>
<evidence type="ECO:0000256" key="1">
    <source>
        <dbReference type="SAM" id="Phobius"/>
    </source>
</evidence>
<dbReference type="EMBL" id="QKMR01000007">
    <property type="protein sequence ID" value="PYG88248.1"/>
    <property type="molecule type" value="Genomic_DNA"/>
</dbReference>
<dbReference type="CDD" id="cd18774">
    <property type="entry name" value="PDC2_HK_sensor"/>
    <property type="match status" value="1"/>
</dbReference>
<dbReference type="Pfam" id="PF02518">
    <property type="entry name" value="HATPase_c"/>
    <property type="match status" value="1"/>
</dbReference>
<dbReference type="InterPro" id="IPR010559">
    <property type="entry name" value="Sig_transdc_His_kin_internal"/>
</dbReference>
<feature type="transmembrane region" description="Helical" evidence="1">
    <location>
        <begin position="21"/>
        <end position="44"/>
    </location>
</feature>
<comment type="caution">
    <text evidence="4">The sequence shown here is derived from an EMBL/GenBank/DDBJ whole genome shotgun (WGS) entry which is preliminary data.</text>
</comment>
<gene>
    <name evidence="4" type="ORF">LY28_01588</name>
</gene>
<dbReference type="GO" id="GO:0000155">
    <property type="term" value="F:phosphorelay sensor kinase activity"/>
    <property type="evidence" value="ECO:0007669"/>
    <property type="project" value="InterPro"/>
</dbReference>
<evidence type="ECO:0000259" key="2">
    <source>
        <dbReference type="Pfam" id="PF02518"/>
    </source>
</evidence>
<keyword evidence="5" id="KW-1185">Reference proteome</keyword>
<protein>
    <submittedName>
        <fullName evidence="4">Two-component system sensor histidine kinase YesM</fullName>
    </submittedName>
</protein>
<reference evidence="4 5" key="1">
    <citation type="submission" date="2018-06" db="EMBL/GenBank/DDBJ databases">
        <title>Genomic Encyclopedia of Type Strains, Phase I: the one thousand microbial genomes (KMG-I) project.</title>
        <authorList>
            <person name="Kyrpides N."/>
        </authorList>
    </citation>
    <scope>NUCLEOTIDE SEQUENCE [LARGE SCALE GENOMIC DNA]</scope>
    <source>
        <strain evidence="4 5">DSM 19573</strain>
    </source>
</reference>
<accession>A0A318XL53</accession>
<dbReference type="Gene3D" id="6.10.340.10">
    <property type="match status" value="1"/>
</dbReference>
<sequence>MNKFKKFIDFLMFYKRMPIKYKITSAVVAIVLFPMCLTGFYFYWNTSSMLTDSAYDNMNQLIEQTSDNLRDSFRIIDNTLFYFASNRIIRSWASDDQSYSGNSKYDLFIKKSEIEAELKYSMLFNDAWDSELITTAYLFIDKSNFCSISRLEGNINIINQDNIKIYETVNIGTSRKMKIVPPSPENHVIYNVRNISKLNTPRQYLKLIIGTEEKIIFQKYSKILEFPKSRAFIMDNDGTIYSHPDKSMLGKTVEKEILDLYNSDQQKEGFVSLNSEAFIMAFKKIDNTDLIFVAGIPQKQVLVGLYGSMKNYLFITLLIFIICIIFSILISVKLNVFIKHLLYCINSVKNGNYEIKMPVYQDKDLNLLSSTFNSMTGEIKYLINQVYENELLLRKTEFKFLQSQMNPHFLFNTLVTIGWKAKMSDNQTIYNMVTSLSNLLQASIYADSKTKIPIRQELEYIKFYLYLQGIRFEDRLEYKINICNEEVLNYLIPKLCAEPIVENAVVHGIENKIGKGIVEINIKQYDSSIYFEIIDNGIGFENPVTLEDCEPPVDRQKKHNNIGLRNTNKRIKLLYGSQYGISIESELNQNTKVTIHIPVDRREDFDV</sequence>
<keyword evidence="1" id="KW-0812">Transmembrane</keyword>
<dbReference type="PANTHER" id="PTHR34220:SF7">
    <property type="entry name" value="SENSOR HISTIDINE KINASE YPDA"/>
    <property type="match status" value="1"/>
</dbReference>
<dbReference type="Gene3D" id="3.30.565.10">
    <property type="entry name" value="Histidine kinase-like ATPase, C-terminal domain"/>
    <property type="match status" value="1"/>
</dbReference>
<evidence type="ECO:0000313" key="4">
    <source>
        <dbReference type="EMBL" id="PYG88248.1"/>
    </source>
</evidence>
<dbReference type="Proteomes" id="UP000248132">
    <property type="component" value="Unassembled WGS sequence"/>
</dbReference>
<dbReference type="Gene3D" id="3.30.450.20">
    <property type="entry name" value="PAS domain"/>
    <property type="match status" value="1"/>
</dbReference>
<dbReference type="AlphaFoldDB" id="A0A318XL53"/>
<feature type="domain" description="Signal transduction histidine kinase internal region" evidence="3">
    <location>
        <begin position="397"/>
        <end position="476"/>
    </location>
</feature>
<dbReference type="InterPro" id="IPR036890">
    <property type="entry name" value="HATPase_C_sf"/>
</dbReference>
<keyword evidence="1" id="KW-1133">Transmembrane helix</keyword>
<name>A0A318XL53_9FIRM</name>
<feature type="transmembrane region" description="Helical" evidence="1">
    <location>
        <begin position="312"/>
        <end position="332"/>
    </location>
</feature>
<keyword evidence="4" id="KW-0808">Transferase</keyword>
<dbReference type="GO" id="GO:0016020">
    <property type="term" value="C:membrane"/>
    <property type="evidence" value="ECO:0007669"/>
    <property type="project" value="InterPro"/>
</dbReference>
<evidence type="ECO:0000259" key="3">
    <source>
        <dbReference type="Pfam" id="PF06580"/>
    </source>
</evidence>
<dbReference type="RefSeq" id="WP_242981186.1">
    <property type="nucleotide sequence ID" value="NZ_QKMR01000007.1"/>
</dbReference>